<reference evidence="1 2" key="1">
    <citation type="journal article" date="2018" name="Front. Microbiol.">
        <title>Conversion of Methionine to Cysteine in Lactobacillus paracasei Depends on the Highly Mobile cysK-ctl-cysE Gene Cluster.</title>
        <authorList>
            <person name="Wuthrich D."/>
            <person name="Irmler S."/>
            <person name="Berthoud H."/>
            <person name="Guggenbuhl B."/>
            <person name="Eugster E."/>
            <person name="Bruggmann R."/>
        </authorList>
    </citation>
    <scope>NUCLEOTIDE SEQUENCE [LARGE SCALE GENOMIC DNA]</scope>
    <source>
        <strain evidence="1 2">FAM18172</strain>
    </source>
</reference>
<sequence>MEASTALLVNPILGLQPKYSEQDFDELCASEGELYRRYFKAHKTMIISMANMLYKITLDDKDKKLLAKFLKKNEDFLSSVQMTKKEFDATDISMIDRALSYRYKYRTY</sequence>
<evidence type="ECO:0000313" key="2">
    <source>
        <dbReference type="Proteomes" id="UP000285532"/>
    </source>
</evidence>
<gene>
    <name evidence="1" type="ORF">FAM18172_02728</name>
</gene>
<proteinExistence type="predicted"/>
<evidence type="ECO:0000313" key="1">
    <source>
        <dbReference type="EMBL" id="RND82408.1"/>
    </source>
</evidence>
<protein>
    <submittedName>
        <fullName evidence="1">Uncharacterized protein</fullName>
    </submittedName>
</protein>
<organism evidence="1 2">
    <name type="scientific">Lacticaseibacillus paracasei</name>
    <name type="common">Lactobacillus paracasei</name>
    <dbReference type="NCBI Taxonomy" id="1597"/>
    <lineage>
        <taxon>Bacteria</taxon>
        <taxon>Bacillati</taxon>
        <taxon>Bacillota</taxon>
        <taxon>Bacilli</taxon>
        <taxon>Lactobacillales</taxon>
        <taxon>Lactobacillaceae</taxon>
        <taxon>Lacticaseibacillus</taxon>
    </lineage>
</organism>
<dbReference type="Proteomes" id="UP000285532">
    <property type="component" value="Unassembled WGS sequence"/>
</dbReference>
<comment type="caution">
    <text evidence="1">The sequence shown here is derived from an EMBL/GenBank/DDBJ whole genome shotgun (WGS) entry which is preliminary data.</text>
</comment>
<dbReference type="AlphaFoldDB" id="A0A422M4P3"/>
<accession>A0A422M4P3</accession>
<dbReference type="RefSeq" id="WP_240032270.1">
    <property type="nucleotide sequence ID" value="NZ_JAZHOE010000127.1"/>
</dbReference>
<name>A0A422M4P3_LACPA</name>
<dbReference type="EMBL" id="LKFU01000105">
    <property type="protein sequence ID" value="RND82408.1"/>
    <property type="molecule type" value="Genomic_DNA"/>
</dbReference>